<accession>A0ABW9XC87</accession>
<feature type="domain" description="Xylose isomerase-like TIM barrel" evidence="1">
    <location>
        <begin position="28"/>
        <end position="274"/>
    </location>
</feature>
<organism evidence="2 3">
    <name type="scientific">Novosphingobium ovatum</name>
    <dbReference type="NCBI Taxonomy" id="1908523"/>
    <lineage>
        <taxon>Bacteria</taxon>
        <taxon>Pseudomonadati</taxon>
        <taxon>Pseudomonadota</taxon>
        <taxon>Alphaproteobacteria</taxon>
        <taxon>Sphingomonadales</taxon>
        <taxon>Sphingomonadaceae</taxon>
        <taxon>Novosphingobium</taxon>
    </lineage>
</organism>
<keyword evidence="3" id="KW-1185">Reference proteome</keyword>
<proteinExistence type="predicted"/>
<dbReference type="Pfam" id="PF01261">
    <property type="entry name" value="AP_endonuc_2"/>
    <property type="match status" value="1"/>
</dbReference>
<dbReference type="EMBL" id="JAAAPO010000002">
    <property type="protein sequence ID" value="NBC36147.1"/>
    <property type="molecule type" value="Genomic_DNA"/>
</dbReference>
<protein>
    <submittedName>
        <fullName evidence="2">TIM barrel protein</fullName>
    </submittedName>
</protein>
<dbReference type="InterPro" id="IPR036237">
    <property type="entry name" value="Xyl_isomerase-like_sf"/>
</dbReference>
<dbReference type="InterPro" id="IPR013022">
    <property type="entry name" value="Xyl_isomerase-like_TIM-brl"/>
</dbReference>
<reference evidence="3" key="1">
    <citation type="submission" date="2020-01" db="EMBL/GenBank/DDBJ databases">
        <title>Sphingomonas sp. strain CSW-10.</title>
        <authorList>
            <person name="Chen W.-M."/>
        </authorList>
    </citation>
    <scope>NUCLEOTIDE SEQUENCE [LARGE SCALE GENOMIC DNA]</scope>
    <source>
        <strain evidence="3">FSY-8</strain>
    </source>
</reference>
<gene>
    <name evidence="2" type="ORF">GTZ99_06200</name>
</gene>
<dbReference type="SUPFAM" id="SSF51658">
    <property type="entry name" value="Xylose isomerase-like"/>
    <property type="match status" value="1"/>
</dbReference>
<sequence>MSGFQYGVSLYSYTDDFGTVMDLEEALEHAADTGATGIEILGETHVAAYPEPSSAWVDHWHATIDRLGMRPTNMASWVDTRVTLTHTMTEEEGAAQIMQDLRLAHRLGFAFIRPKFGVVDEELTPHPIWRGAVARALDLAAQLDIVILPEIHAPTPIRHPVTEGYVDFIQKTGTKHFGLMIDTGIFQDRPLTHWGGGITDEIRKGALSFLNGIAVPVEHLIDVIQYVPFIQAKFHHIDETLHDHHIPWDRLVPMLKKLNYNGFLSSEYEGERAPWVAIEQVRRQHCLIRKLEAEYDAAHAQENAHG</sequence>
<dbReference type="RefSeq" id="WP_161717394.1">
    <property type="nucleotide sequence ID" value="NZ_JAAAPO010000002.1"/>
</dbReference>
<comment type="caution">
    <text evidence="2">The sequence shown here is derived from an EMBL/GenBank/DDBJ whole genome shotgun (WGS) entry which is preliminary data.</text>
</comment>
<evidence type="ECO:0000259" key="1">
    <source>
        <dbReference type="Pfam" id="PF01261"/>
    </source>
</evidence>
<evidence type="ECO:0000313" key="2">
    <source>
        <dbReference type="EMBL" id="NBC36147.1"/>
    </source>
</evidence>
<name>A0ABW9XC87_9SPHN</name>
<dbReference type="Gene3D" id="3.20.20.150">
    <property type="entry name" value="Divalent-metal-dependent TIM barrel enzymes"/>
    <property type="match status" value="1"/>
</dbReference>
<dbReference type="Proteomes" id="UP000753724">
    <property type="component" value="Unassembled WGS sequence"/>
</dbReference>
<evidence type="ECO:0000313" key="3">
    <source>
        <dbReference type="Proteomes" id="UP000753724"/>
    </source>
</evidence>